<evidence type="ECO:0000313" key="7">
    <source>
        <dbReference type="EMBL" id="TKA75275.1"/>
    </source>
</evidence>
<evidence type="ECO:0000256" key="1">
    <source>
        <dbReference type="ARBA" id="ARBA00022723"/>
    </source>
</evidence>
<keyword evidence="1" id="KW-0479">Metal-binding</keyword>
<keyword evidence="8" id="KW-1185">Reference proteome</keyword>
<dbReference type="AlphaFoldDB" id="A0A4U0XKI9"/>
<evidence type="ECO:0000256" key="2">
    <source>
        <dbReference type="ARBA" id="ARBA00022833"/>
    </source>
</evidence>
<reference evidence="7 8" key="1">
    <citation type="submission" date="2017-03" db="EMBL/GenBank/DDBJ databases">
        <title>Genomes of endolithic fungi from Antarctica.</title>
        <authorList>
            <person name="Coleine C."/>
            <person name="Masonjones S."/>
            <person name="Stajich J.E."/>
        </authorList>
    </citation>
    <scope>NUCLEOTIDE SEQUENCE [LARGE SCALE GENOMIC DNA]</scope>
    <source>
        <strain evidence="7 8">CCFEE 5184</strain>
    </source>
</reference>
<evidence type="ECO:0000313" key="8">
    <source>
        <dbReference type="Proteomes" id="UP000309340"/>
    </source>
</evidence>
<comment type="caution">
    <text evidence="7">The sequence shown here is derived from an EMBL/GenBank/DDBJ whole genome shotgun (WGS) entry which is preliminary data.</text>
</comment>
<evidence type="ECO:0000256" key="4">
    <source>
        <dbReference type="ARBA" id="ARBA00023125"/>
    </source>
</evidence>
<organism evidence="7 8">
    <name type="scientific">Friedmanniomyces simplex</name>
    <dbReference type="NCBI Taxonomy" id="329884"/>
    <lineage>
        <taxon>Eukaryota</taxon>
        <taxon>Fungi</taxon>
        <taxon>Dikarya</taxon>
        <taxon>Ascomycota</taxon>
        <taxon>Pezizomycotina</taxon>
        <taxon>Dothideomycetes</taxon>
        <taxon>Dothideomycetidae</taxon>
        <taxon>Mycosphaerellales</taxon>
        <taxon>Teratosphaeriaceae</taxon>
        <taxon>Friedmanniomyces</taxon>
    </lineage>
</organism>
<sequence>MAWIIATCCLSTPQESAFDMHTNDFVSILTHSIPISKIRRSTSYESIHQKLYGSSLSQSTDHVIEMGWIPPLYYTALKCRVPHIRFQAIRLLERSPHREGVWAATTAVAIARRVMQMEDSESYGKLCKDAAFPWEALPAEEECVRPPLDEHCIVHDVQIVLPDEPMGKVAIRCKRMKSSEGWEFLESVYDVRSASWSEETEAAYADCQSDNVK</sequence>
<dbReference type="OrthoDB" id="3172332at2759"/>
<dbReference type="Proteomes" id="UP000309340">
    <property type="component" value="Unassembled WGS sequence"/>
</dbReference>
<accession>A0A4U0XKI9</accession>
<evidence type="ECO:0000256" key="5">
    <source>
        <dbReference type="ARBA" id="ARBA00023163"/>
    </source>
</evidence>
<keyword evidence="5" id="KW-0804">Transcription</keyword>
<dbReference type="InterPro" id="IPR052360">
    <property type="entry name" value="Transcr_Regulatory_Proteins"/>
</dbReference>
<gene>
    <name evidence="7" type="ORF">B0A55_05081</name>
</gene>
<protein>
    <submittedName>
        <fullName evidence="7">Uncharacterized protein</fullName>
    </submittedName>
</protein>
<evidence type="ECO:0000256" key="6">
    <source>
        <dbReference type="ARBA" id="ARBA00023242"/>
    </source>
</evidence>
<dbReference type="GO" id="GO:0003677">
    <property type="term" value="F:DNA binding"/>
    <property type="evidence" value="ECO:0007669"/>
    <property type="project" value="UniProtKB-KW"/>
</dbReference>
<dbReference type="GO" id="GO:0046872">
    <property type="term" value="F:metal ion binding"/>
    <property type="evidence" value="ECO:0007669"/>
    <property type="project" value="UniProtKB-KW"/>
</dbReference>
<keyword evidence="2" id="KW-0862">Zinc</keyword>
<proteinExistence type="predicted"/>
<dbReference type="PANTHER" id="PTHR36206:SF16">
    <property type="entry name" value="TRANSCRIPTION FACTOR DOMAIN-CONTAINING PROTEIN-RELATED"/>
    <property type="match status" value="1"/>
</dbReference>
<keyword evidence="3" id="KW-0805">Transcription regulation</keyword>
<name>A0A4U0XKI9_9PEZI</name>
<keyword evidence="4" id="KW-0238">DNA-binding</keyword>
<dbReference type="PANTHER" id="PTHR36206">
    <property type="entry name" value="ASPERCRYPTIN BIOSYNTHESIS CLUSTER-SPECIFIC TRANSCRIPTION REGULATOR ATNN-RELATED"/>
    <property type="match status" value="1"/>
</dbReference>
<dbReference type="EMBL" id="NAJQ01000198">
    <property type="protein sequence ID" value="TKA75275.1"/>
    <property type="molecule type" value="Genomic_DNA"/>
</dbReference>
<dbReference type="STRING" id="329884.A0A4U0XKI9"/>
<keyword evidence="6" id="KW-0539">Nucleus</keyword>
<evidence type="ECO:0000256" key="3">
    <source>
        <dbReference type="ARBA" id="ARBA00023015"/>
    </source>
</evidence>